<organism evidence="2 3">
    <name type="scientific">Candidatus Kaiserbacteria bacterium GW2011_GWA2_58_9</name>
    <dbReference type="NCBI Taxonomy" id="1618672"/>
    <lineage>
        <taxon>Bacteria</taxon>
        <taxon>Candidatus Kaiseribacteriota</taxon>
    </lineage>
</organism>
<gene>
    <name evidence="2" type="ORF">UY98_C0020G0003</name>
</gene>
<evidence type="ECO:0000313" key="3">
    <source>
        <dbReference type="Proteomes" id="UP000034789"/>
    </source>
</evidence>
<dbReference type="AlphaFoldDB" id="A0A0G1YUN5"/>
<dbReference type="GO" id="GO:0004553">
    <property type="term" value="F:hydrolase activity, hydrolyzing O-glycosyl compounds"/>
    <property type="evidence" value="ECO:0007669"/>
    <property type="project" value="InterPro"/>
</dbReference>
<dbReference type="Proteomes" id="UP000034789">
    <property type="component" value="Unassembled WGS sequence"/>
</dbReference>
<dbReference type="PANTHER" id="PTHR43174">
    <property type="entry name" value="UDP-N-ACETYLGLUCOSAMINE 2-EPIMERASE"/>
    <property type="match status" value="1"/>
</dbReference>
<dbReference type="EMBL" id="LCSD01000020">
    <property type="protein sequence ID" value="KKW47133.1"/>
    <property type="molecule type" value="Genomic_DNA"/>
</dbReference>
<sequence>MSLKKKNVLVVTGTRAEYGLLRSTMDAIRAHKSLRLKLLVTGMHTLRTYGHTANEIKKDGYQIDSLVPVKEKSDMLQALMQEIAGIRNYCLRSRPDCVLVLGDRDEPFAAAIVAGHLNIPLAHIHGGDVSGPTVDESIRHAITKFAHLHFPATTKSAARIRSLAEESRRIFPLGSVAADMVLNEKRFSRAAVAKVLHLDAERPWLILLQHPSAFESVPLKKQISSTTSALKAFQYHEKIVIYPNTDTGNEVFIHEMHRLRKFGYRVFKSLPRLLFMSAVAESDTLIGNSSAGIIETSYLGTPTVNVGDRQRGRERGPSVIDVPYDPEQIAAAIKRVIILKKSRKGKPFPSPYGKAGVGKRIASTLARELQNHALLNKHFIRS</sequence>
<reference evidence="2 3" key="1">
    <citation type="journal article" date="2015" name="Nature">
        <title>rRNA introns, odd ribosomes, and small enigmatic genomes across a large radiation of phyla.</title>
        <authorList>
            <person name="Brown C.T."/>
            <person name="Hug L.A."/>
            <person name="Thomas B.C."/>
            <person name="Sharon I."/>
            <person name="Castelle C.J."/>
            <person name="Singh A."/>
            <person name="Wilkins M.J."/>
            <person name="Williams K.H."/>
            <person name="Banfield J.F."/>
        </authorList>
    </citation>
    <scope>NUCLEOTIDE SEQUENCE [LARGE SCALE GENOMIC DNA]</scope>
</reference>
<accession>A0A0G1YUN5</accession>
<dbReference type="NCBIfam" id="TIGR03568">
    <property type="entry name" value="NeuC_NnaA"/>
    <property type="match status" value="1"/>
</dbReference>
<feature type="domain" description="UDP-N-acetylglucosamine 2-epimerase" evidence="1">
    <location>
        <begin position="27"/>
        <end position="365"/>
    </location>
</feature>
<dbReference type="Pfam" id="PF02350">
    <property type="entry name" value="Epimerase_2"/>
    <property type="match status" value="1"/>
</dbReference>
<proteinExistence type="predicted"/>
<evidence type="ECO:0000259" key="1">
    <source>
        <dbReference type="Pfam" id="PF02350"/>
    </source>
</evidence>
<dbReference type="InterPro" id="IPR003331">
    <property type="entry name" value="UDP_GlcNAc_Epimerase_2_dom"/>
</dbReference>
<comment type="caution">
    <text evidence="2">The sequence shown here is derived from an EMBL/GenBank/DDBJ whole genome shotgun (WGS) entry which is preliminary data.</text>
</comment>
<name>A0A0G1YUN5_9BACT</name>
<dbReference type="GO" id="GO:0006047">
    <property type="term" value="P:UDP-N-acetylglucosamine metabolic process"/>
    <property type="evidence" value="ECO:0007669"/>
    <property type="project" value="InterPro"/>
</dbReference>
<dbReference type="InterPro" id="IPR029767">
    <property type="entry name" value="WecB-like"/>
</dbReference>
<dbReference type="InterPro" id="IPR020004">
    <property type="entry name" value="UDP-GlcNAc_Epase"/>
</dbReference>
<dbReference type="PANTHER" id="PTHR43174:SF3">
    <property type="entry name" value="UDP-N-ACETYLGLUCOSAMINE 2-EPIMERASE"/>
    <property type="match status" value="1"/>
</dbReference>
<dbReference type="SUPFAM" id="SSF53756">
    <property type="entry name" value="UDP-Glycosyltransferase/glycogen phosphorylase"/>
    <property type="match status" value="1"/>
</dbReference>
<dbReference type="Gene3D" id="3.40.50.2000">
    <property type="entry name" value="Glycogen Phosphorylase B"/>
    <property type="match status" value="2"/>
</dbReference>
<evidence type="ECO:0000313" key="2">
    <source>
        <dbReference type="EMBL" id="KKW47133.1"/>
    </source>
</evidence>
<protein>
    <submittedName>
        <fullName evidence="2">UDP-N-acetylglucosamine 2-epimerase</fullName>
    </submittedName>
</protein>
<dbReference type="PATRIC" id="fig|1618672.3.peg.377"/>